<keyword evidence="1 3" id="KW-0489">Methyltransferase</keyword>
<keyword evidence="2" id="KW-0808">Transferase</keyword>
<organism evidence="3 4">
    <name type="scientific">Sphingomicrobium clamense</name>
    <dbReference type="NCBI Taxonomy" id="2851013"/>
    <lineage>
        <taxon>Bacteria</taxon>
        <taxon>Pseudomonadati</taxon>
        <taxon>Pseudomonadota</taxon>
        <taxon>Alphaproteobacteria</taxon>
        <taxon>Sphingomonadales</taxon>
        <taxon>Sphingomonadaceae</taxon>
        <taxon>Sphingomicrobium</taxon>
    </lineage>
</organism>
<dbReference type="PANTHER" id="PTHR13090:SF1">
    <property type="entry name" value="ARGININE-HYDROXYLASE NDUFAF5, MITOCHONDRIAL"/>
    <property type="match status" value="1"/>
</dbReference>
<sequence>MADLFDPDLRVQRRNRAARIGTVDFLHQRAIEDMLDRLAMIRRPFETVLLLGCPTQELAQLTRATFPKVELIEPAEKLASLLDAKVGADVDLDVEPGRYDLILSLGTLAEANDPAQHLLRQRFALAPDGLALGAFVGGASLPALRSALRAADAAQGMTRPHVHPRIDPASLTQILTTAGFKEPVVDVDRVTVRYPDFDRLVDDLRRMAATNVLADRHRTPLNRPALEAARSDFSSQAAEDRKTAEIFEVVHFAGWQESAEN</sequence>
<proteinExistence type="predicted"/>
<evidence type="ECO:0000256" key="2">
    <source>
        <dbReference type="ARBA" id="ARBA00022679"/>
    </source>
</evidence>
<dbReference type="Proteomes" id="UP000698028">
    <property type="component" value="Unassembled WGS sequence"/>
</dbReference>
<name>A0ABS6V7K6_9SPHN</name>
<keyword evidence="4" id="KW-1185">Reference proteome</keyword>
<dbReference type="InterPro" id="IPR050602">
    <property type="entry name" value="Malonyl-ACP_OMT"/>
</dbReference>
<dbReference type="GO" id="GO:0032259">
    <property type="term" value="P:methylation"/>
    <property type="evidence" value="ECO:0007669"/>
    <property type="project" value="UniProtKB-KW"/>
</dbReference>
<dbReference type="Pfam" id="PF13489">
    <property type="entry name" value="Methyltransf_23"/>
    <property type="match status" value="1"/>
</dbReference>
<accession>A0ABS6V7K6</accession>
<evidence type="ECO:0000256" key="1">
    <source>
        <dbReference type="ARBA" id="ARBA00022603"/>
    </source>
</evidence>
<dbReference type="PANTHER" id="PTHR13090">
    <property type="entry name" value="ARGININE-HYDROXYLASE NDUFAF5, MITOCHONDRIAL"/>
    <property type="match status" value="1"/>
</dbReference>
<dbReference type="RefSeq" id="WP_218633403.1">
    <property type="nucleotide sequence ID" value="NZ_JAHVAH010000001.1"/>
</dbReference>
<gene>
    <name evidence="3" type="ORF">KTQ36_09375</name>
</gene>
<evidence type="ECO:0000313" key="4">
    <source>
        <dbReference type="Proteomes" id="UP000698028"/>
    </source>
</evidence>
<evidence type="ECO:0000313" key="3">
    <source>
        <dbReference type="EMBL" id="MBW0145503.1"/>
    </source>
</evidence>
<dbReference type="EMBL" id="JAHVAH010000001">
    <property type="protein sequence ID" value="MBW0145503.1"/>
    <property type="molecule type" value="Genomic_DNA"/>
</dbReference>
<protein>
    <submittedName>
        <fullName evidence="3">Class I SAM-dependent methyltransferase</fullName>
    </submittedName>
</protein>
<dbReference type="GO" id="GO:0008168">
    <property type="term" value="F:methyltransferase activity"/>
    <property type="evidence" value="ECO:0007669"/>
    <property type="project" value="UniProtKB-KW"/>
</dbReference>
<comment type="caution">
    <text evidence="3">The sequence shown here is derived from an EMBL/GenBank/DDBJ whole genome shotgun (WGS) entry which is preliminary data.</text>
</comment>
<reference evidence="3 4" key="1">
    <citation type="submission" date="2021-07" db="EMBL/GenBank/DDBJ databases">
        <title>The draft genome sequence of Sphingomicrobium sp. B8.</title>
        <authorList>
            <person name="Mu L."/>
        </authorList>
    </citation>
    <scope>NUCLEOTIDE SEQUENCE [LARGE SCALE GENOMIC DNA]</scope>
    <source>
        <strain evidence="3 4">B8</strain>
    </source>
</reference>